<evidence type="ECO:0000259" key="1">
    <source>
        <dbReference type="Pfam" id="PF00596"/>
    </source>
</evidence>
<accession>A0A2I0I0Z3</accession>
<dbReference type="Gene3D" id="1.10.720.60">
    <property type="match status" value="1"/>
</dbReference>
<evidence type="ECO:0000313" key="3">
    <source>
        <dbReference type="Proteomes" id="UP000233551"/>
    </source>
</evidence>
<dbReference type="InterPro" id="IPR036412">
    <property type="entry name" value="HAD-like_sf"/>
</dbReference>
<dbReference type="GO" id="GO:0019509">
    <property type="term" value="P:L-methionine salvage from methylthioadenosine"/>
    <property type="evidence" value="ECO:0007669"/>
    <property type="project" value="TreeGrafter"/>
</dbReference>
<dbReference type="InterPro" id="IPR001303">
    <property type="entry name" value="Aldolase_II/adducin_N"/>
</dbReference>
<keyword evidence="3" id="KW-1185">Reference proteome</keyword>
<dbReference type="PANTHER" id="PTHR10640">
    <property type="entry name" value="METHYLTHIORIBULOSE-1-PHOSPHATE DEHYDRATASE"/>
    <property type="match status" value="1"/>
</dbReference>
<dbReference type="SUPFAM" id="SSF56784">
    <property type="entry name" value="HAD-like"/>
    <property type="match status" value="1"/>
</dbReference>
<dbReference type="AlphaFoldDB" id="A0A2I0I0Z3"/>
<dbReference type="GO" id="GO:0005737">
    <property type="term" value="C:cytoplasm"/>
    <property type="evidence" value="ECO:0007669"/>
    <property type="project" value="TreeGrafter"/>
</dbReference>
<reference evidence="2 3" key="1">
    <citation type="submission" date="2017-11" db="EMBL/GenBank/DDBJ databases">
        <title>De-novo sequencing of pomegranate (Punica granatum L.) genome.</title>
        <authorList>
            <person name="Akparov Z."/>
            <person name="Amiraslanov A."/>
            <person name="Hajiyeva S."/>
            <person name="Abbasov M."/>
            <person name="Kaur K."/>
            <person name="Hamwieh A."/>
            <person name="Solovyev V."/>
            <person name="Salamov A."/>
            <person name="Braich B."/>
            <person name="Kosarev P."/>
            <person name="Mahmoud A."/>
            <person name="Hajiyev E."/>
            <person name="Babayeva S."/>
            <person name="Izzatullayeva V."/>
            <person name="Mammadov A."/>
            <person name="Mammadov A."/>
            <person name="Sharifova S."/>
            <person name="Ojaghi J."/>
            <person name="Eynullazada K."/>
            <person name="Bayramov B."/>
            <person name="Abdulazimova A."/>
            <person name="Shahmuradov I."/>
        </authorList>
    </citation>
    <scope>NUCLEOTIDE SEQUENCE [LARGE SCALE GENOMIC DNA]</scope>
    <source>
        <strain evidence="3">cv. AG2017</strain>
        <tissue evidence="2">Leaf</tissue>
    </source>
</reference>
<comment type="caution">
    <text evidence="2">The sequence shown here is derived from an EMBL/GenBank/DDBJ whole genome shotgun (WGS) entry which is preliminary data.</text>
</comment>
<feature type="domain" description="Class II aldolase/adducin N-terminal" evidence="1">
    <location>
        <begin position="13"/>
        <end position="76"/>
    </location>
</feature>
<dbReference type="Pfam" id="PF00596">
    <property type="entry name" value="Aldolase_II"/>
    <property type="match status" value="1"/>
</dbReference>
<dbReference type="GO" id="GO:0046570">
    <property type="term" value="F:methylthioribulose 1-phosphate dehydratase activity"/>
    <property type="evidence" value="ECO:0007669"/>
    <property type="project" value="TreeGrafter"/>
</dbReference>
<sequence>MIKGIKGHGYYDELVVPIIENTAYEYELTESLTKAIEAYPKATAVLVRNHGIYIWGDTWISAKTQAECYHYLFDAALKLRQLGIDWTTPKHGLIQSGKGRCIVLDIEGTTTPISFVTEVLFPYARDNVGRHLALTYGTPETADDIKLLRSQVRFMFTSS</sequence>
<protein>
    <recommendedName>
        <fullName evidence="1">Class II aldolase/adducin N-terminal domain-containing protein</fullName>
    </recommendedName>
</protein>
<evidence type="ECO:0000313" key="2">
    <source>
        <dbReference type="EMBL" id="PKI37644.1"/>
    </source>
</evidence>
<proteinExistence type="predicted"/>
<dbReference type="STRING" id="22663.A0A2I0I0Z3"/>
<name>A0A2I0I0Z3_PUNGR</name>
<organism evidence="2 3">
    <name type="scientific">Punica granatum</name>
    <name type="common">Pomegranate</name>
    <dbReference type="NCBI Taxonomy" id="22663"/>
    <lineage>
        <taxon>Eukaryota</taxon>
        <taxon>Viridiplantae</taxon>
        <taxon>Streptophyta</taxon>
        <taxon>Embryophyta</taxon>
        <taxon>Tracheophyta</taxon>
        <taxon>Spermatophyta</taxon>
        <taxon>Magnoliopsida</taxon>
        <taxon>eudicotyledons</taxon>
        <taxon>Gunneridae</taxon>
        <taxon>Pentapetalae</taxon>
        <taxon>rosids</taxon>
        <taxon>malvids</taxon>
        <taxon>Myrtales</taxon>
        <taxon>Lythraceae</taxon>
        <taxon>Punica</taxon>
    </lineage>
</organism>
<dbReference type="EMBL" id="PGOL01004345">
    <property type="protein sequence ID" value="PKI37644.1"/>
    <property type="molecule type" value="Genomic_DNA"/>
</dbReference>
<gene>
    <name evidence="2" type="ORF">CRG98_041937</name>
</gene>
<dbReference type="PANTHER" id="PTHR10640:SF7">
    <property type="entry name" value="METHYLTHIORIBULOSE-1-PHOSPHATE DEHYDRATASE"/>
    <property type="match status" value="1"/>
</dbReference>
<dbReference type="InterPro" id="IPR036409">
    <property type="entry name" value="Aldolase_II/adducin_N_sf"/>
</dbReference>
<dbReference type="Proteomes" id="UP000233551">
    <property type="component" value="Unassembled WGS sequence"/>
</dbReference>
<dbReference type="Gene3D" id="3.40.225.10">
    <property type="entry name" value="Class II aldolase/adducin N-terminal domain"/>
    <property type="match status" value="1"/>
</dbReference>
<dbReference type="SUPFAM" id="SSF53639">
    <property type="entry name" value="AraD/HMP-PK domain-like"/>
    <property type="match status" value="1"/>
</dbReference>